<dbReference type="InterPro" id="IPR004107">
    <property type="entry name" value="Integrase_SAM-like_N"/>
</dbReference>
<dbReference type="AlphaFoldDB" id="A0A6M8NII3"/>
<evidence type="ECO:0000313" key="5">
    <source>
        <dbReference type="EMBL" id="RXI40449.1"/>
    </source>
</evidence>
<dbReference type="GO" id="GO:0003677">
    <property type="term" value="F:DNA binding"/>
    <property type="evidence" value="ECO:0007669"/>
    <property type="project" value="UniProtKB-UniRule"/>
</dbReference>
<dbReference type="Pfam" id="PF13495">
    <property type="entry name" value="Phage_int_SAM_4"/>
    <property type="match status" value="1"/>
</dbReference>
<keyword evidence="4" id="KW-0233">DNA recombination</keyword>
<dbReference type="PANTHER" id="PTHR30349:SF41">
    <property type="entry name" value="INTEGRASE_RECOMBINASE PROTEIN MJ0367-RELATED"/>
    <property type="match status" value="1"/>
</dbReference>
<keyword evidence="6" id="KW-1185">Reference proteome</keyword>
<sequence>MKLQNKDESLSSALLRWSIDFNENLTLDRKDEKTIENYMNVVNKFIEYVNINKFIDDSSFDAIDVKMIKRYFMWRDNEYLNKTGKELKASTKLNDKKILNIFFEYIDDENIDKYEFHLKWKKIKYKKESIEKDYFKPDLVHSFLDYLENNLKKERNEFAYMLSFTFKLALYGGLRASELCDLQLKYFGKPYIAKDSGTKLIPLTIKGKGKTLYTNPIPYEYIKNELNYFKRNKSLEEKLFLTKTKLPLKRTNLYGYFEKISNELNLGKKGIHIIRRTFASNLSEMGVDVRNIQLLMRHKDIKTTIIYTARSQSRMEEAVSKL</sequence>
<dbReference type="InterPro" id="IPR010998">
    <property type="entry name" value="Integrase_recombinase_N"/>
</dbReference>
<dbReference type="InterPro" id="IPR050090">
    <property type="entry name" value="Tyrosine_recombinase_XerCD"/>
</dbReference>
<dbReference type="RefSeq" id="WP_129013774.1">
    <property type="nucleotide sequence ID" value="NZ_CBCSEI010000010.1"/>
</dbReference>
<dbReference type="InterPro" id="IPR011010">
    <property type="entry name" value="DNA_brk_join_enz"/>
</dbReference>
<gene>
    <name evidence="5" type="ORF">CP963_08650</name>
</gene>
<reference evidence="5 6" key="1">
    <citation type="submission" date="2017-09" db="EMBL/GenBank/DDBJ databases">
        <title>Genomics of the genus Arcobacter.</title>
        <authorList>
            <person name="Perez-Cataluna A."/>
            <person name="Figueras M.J."/>
            <person name="Salas-Masso N."/>
        </authorList>
    </citation>
    <scope>NUCLEOTIDE SEQUENCE [LARGE SCALE GENOMIC DNA]</scope>
    <source>
        <strain evidence="5 6">CECT 7834</strain>
    </source>
</reference>
<evidence type="ECO:0000256" key="1">
    <source>
        <dbReference type="ARBA" id="ARBA00008857"/>
    </source>
</evidence>
<dbReference type="SUPFAM" id="SSF56349">
    <property type="entry name" value="DNA breaking-rejoining enzymes"/>
    <property type="match status" value="1"/>
</dbReference>
<evidence type="ECO:0000256" key="3">
    <source>
        <dbReference type="ARBA" id="ARBA00023125"/>
    </source>
</evidence>
<evidence type="ECO:0000256" key="2">
    <source>
        <dbReference type="ARBA" id="ARBA00022908"/>
    </source>
</evidence>
<dbReference type="PROSITE" id="PS51898">
    <property type="entry name" value="TYR_RECOMBINASE"/>
    <property type="match status" value="1"/>
</dbReference>
<name>A0A6M8NII3_9BACT</name>
<dbReference type="InterPro" id="IPR013762">
    <property type="entry name" value="Integrase-like_cat_sf"/>
</dbReference>
<dbReference type="EMBL" id="NXII01000010">
    <property type="protein sequence ID" value="RXI40449.1"/>
    <property type="molecule type" value="Genomic_DNA"/>
</dbReference>
<dbReference type="GO" id="GO:0006310">
    <property type="term" value="P:DNA recombination"/>
    <property type="evidence" value="ECO:0007669"/>
    <property type="project" value="UniProtKB-KW"/>
</dbReference>
<dbReference type="PROSITE" id="PS51900">
    <property type="entry name" value="CB"/>
    <property type="match status" value="1"/>
</dbReference>
<comment type="caution">
    <text evidence="5">The sequence shown here is derived from an EMBL/GenBank/DDBJ whole genome shotgun (WGS) entry which is preliminary data.</text>
</comment>
<dbReference type="Gene3D" id="1.10.443.10">
    <property type="entry name" value="Intergrase catalytic core"/>
    <property type="match status" value="1"/>
</dbReference>
<dbReference type="InterPro" id="IPR002104">
    <property type="entry name" value="Integrase_catalytic"/>
</dbReference>
<organism evidence="5 6">
    <name type="scientific">Arcobacter cloacae</name>
    <dbReference type="NCBI Taxonomy" id="1054034"/>
    <lineage>
        <taxon>Bacteria</taxon>
        <taxon>Pseudomonadati</taxon>
        <taxon>Campylobacterota</taxon>
        <taxon>Epsilonproteobacteria</taxon>
        <taxon>Campylobacterales</taxon>
        <taxon>Arcobacteraceae</taxon>
        <taxon>Arcobacter</taxon>
    </lineage>
</organism>
<comment type="similarity">
    <text evidence="1">Belongs to the 'phage' integrase family.</text>
</comment>
<evidence type="ECO:0000313" key="6">
    <source>
        <dbReference type="Proteomes" id="UP000290378"/>
    </source>
</evidence>
<dbReference type="Gene3D" id="1.10.150.130">
    <property type="match status" value="1"/>
</dbReference>
<keyword evidence="3" id="KW-0238">DNA-binding</keyword>
<dbReference type="Proteomes" id="UP000290378">
    <property type="component" value="Unassembled WGS sequence"/>
</dbReference>
<dbReference type="Pfam" id="PF00589">
    <property type="entry name" value="Phage_integrase"/>
    <property type="match status" value="1"/>
</dbReference>
<dbReference type="CDD" id="cd00397">
    <property type="entry name" value="DNA_BRE_C"/>
    <property type="match status" value="1"/>
</dbReference>
<proteinExistence type="inferred from homology"/>
<evidence type="ECO:0000256" key="4">
    <source>
        <dbReference type="ARBA" id="ARBA00023172"/>
    </source>
</evidence>
<keyword evidence="2" id="KW-0229">DNA integration</keyword>
<dbReference type="GO" id="GO:0015074">
    <property type="term" value="P:DNA integration"/>
    <property type="evidence" value="ECO:0007669"/>
    <property type="project" value="UniProtKB-KW"/>
</dbReference>
<dbReference type="PANTHER" id="PTHR30349">
    <property type="entry name" value="PHAGE INTEGRASE-RELATED"/>
    <property type="match status" value="1"/>
</dbReference>
<accession>A0A6M8NII3</accession>
<protein>
    <submittedName>
        <fullName evidence="5">Uncharacterized protein</fullName>
    </submittedName>
</protein>
<dbReference type="InterPro" id="IPR044068">
    <property type="entry name" value="CB"/>
</dbReference>